<name>A0A7L5E0K7_9SPHI</name>
<organism evidence="2 3">
    <name type="scientific">Mucilaginibacter robiniae</name>
    <dbReference type="NCBI Taxonomy" id="2728022"/>
    <lineage>
        <taxon>Bacteria</taxon>
        <taxon>Pseudomonadati</taxon>
        <taxon>Bacteroidota</taxon>
        <taxon>Sphingobacteriia</taxon>
        <taxon>Sphingobacteriales</taxon>
        <taxon>Sphingobacteriaceae</taxon>
        <taxon>Mucilaginibacter</taxon>
    </lineage>
</organism>
<feature type="transmembrane region" description="Helical" evidence="1">
    <location>
        <begin position="12"/>
        <end position="33"/>
    </location>
</feature>
<dbReference type="KEGG" id="mrob:HH214_03870"/>
<dbReference type="Pfam" id="PF13858">
    <property type="entry name" value="DUF4199"/>
    <property type="match status" value="1"/>
</dbReference>
<keyword evidence="1" id="KW-0812">Transmembrane</keyword>
<feature type="transmembrane region" description="Helical" evidence="1">
    <location>
        <begin position="155"/>
        <end position="177"/>
    </location>
</feature>
<dbReference type="RefSeq" id="WP_169606091.1">
    <property type="nucleotide sequence ID" value="NZ_CP051682.1"/>
</dbReference>
<sequence length="193" mass="21255">MDILLRKEGALRGLLFGGILLAVNILLIYYTAYIAQVPGVFFVVSFIGSFVVQIGLALLFTASLRKKIGGYWTLKQATSGLFVMLFVTYLISSVGRWVFSNYIDQATVQKANTETLAIQRKALQSTHRSEADIQSTLEATQKSMNEGDTLSIGRVIQNLLISVILIFAIAAILGALFKREPPLLRQVPDDAEL</sequence>
<evidence type="ECO:0000256" key="1">
    <source>
        <dbReference type="SAM" id="Phobius"/>
    </source>
</evidence>
<keyword evidence="1" id="KW-0472">Membrane</keyword>
<feature type="transmembrane region" description="Helical" evidence="1">
    <location>
        <begin position="39"/>
        <end position="60"/>
    </location>
</feature>
<dbReference type="EMBL" id="CP051682">
    <property type="protein sequence ID" value="QJD95074.1"/>
    <property type="molecule type" value="Genomic_DNA"/>
</dbReference>
<keyword evidence="3" id="KW-1185">Reference proteome</keyword>
<gene>
    <name evidence="2" type="ORF">HH214_03870</name>
</gene>
<dbReference type="AlphaFoldDB" id="A0A7L5E0K7"/>
<keyword evidence="1" id="KW-1133">Transmembrane helix</keyword>
<dbReference type="Proteomes" id="UP000503278">
    <property type="component" value="Chromosome"/>
</dbReference>
<feature type="transmembrane region" description="Helical" evidence="1">
    <location>
        <begin position="81"/>
        <end position="99"/>
    </location>
</feature>
<dbReference type="InterPro" id="IPR025250">
    <property type="entry name" value="DUF4199"/>
</dbReference>
<proteinExistence type="predicted"/>
<evidence type="ECO:0000313" key="2">
    <source>
        <dbReference type="EMBL" id="QJD95074.1"/>
    </source>
</evidence>
<reference evidence="2 3" key="1">
    <citation type="submission" date="2020-04" db="EMBL/GenBank/DDBJ databases">
        <title>Genome sequencing of novel species.</title>
        <authorList>
            <person name="Heo J."/>
            <person name="Kim S.-J."/>
            <person name="Kim J.-S."/>
            <person name="Hong S.-B."/>
            <person name="Kwon S.-W."/>
        </authorList>
    </citation>
    <scope>NUCLEOTIDE SEQUENCE [LARGE SCALE GENOMIC DNA]</scope>
    <source>
        <strain evidence="2 3">F39-2</strain>
    </source>
</reference>
<evidence type="ECO:0000313" key="3">
    <source>
        <dbReference type="Proteomes" id="UP000503278"/>
    </source>
</evidence>
<accession>A0A7L5E0K7</accession>
<protein>
    <submittedName>
        <fullName evidence="2">DUF4199 domain-containing protein</fullName>
    </submittedName>
</protein>